<dbReference type="GO" id="GO:0000976">
    <property type="term" value="F:transcription cis-regulatory region binding"/>
    <property type="evidence" value="ECO:0007669"/>
    <property type="project" value="TreeGrafter"/>
</dbReference>
<dbReference type="GO" id="GO:0000981">
    <property type="term" value="F:DNA-binding transcription factor activity, RNA polymerase II-specific"/>
    <property type="evidence" value="ECO:0007669"/>
    <property type="project" value="InterPro"/>
</dbReference>
<proteinExistence type="predicted"/>
<dbReference type="PANTHER" id="PTHR37534">
    <property type="entry name" value="TRANSCRIPTIONAL ACTIVATOR PROTEIN UGA3"/>
    <property type="match status" value="1"/>
</dbReference>
<dbReference type="Pfam" id="PF11951">
    <property type="entry name" value="Fungal_trans_2"/>
    <property type="match status" value="2"/>
</dbReference>
<gene>
    <name evidence="4" type="ORF">CBYS24578_00017673</name>
</gene>
<feature type="domain" description="Zn(2)-C6 fungal-type" evidence="3">
    <location>
        <begin position="14"/>
        <end position="43"/>
    </location>
</feature>
<sequence>MVRRKRPYVPKVKGCYECSQRRINCDQTRPGCLKCASRGIDCSGFGVKFRFREGLSRGVKTVKWQMEQAKSPRMHDMPPSNFVPQASSPTCGASTCSEGSPTNGEEFVAEVGSTASVALEDSIFDFDLPCGLFDDIAGAVVPPTHEGVAEAGSEELGDQSLQLWSSIDKTSSWKDFLLNYFSIKIAPEMVVIDDNHNGWRHAILPMAQSNEIVMNAVMAAAAYHLAGSIGIETVSQAMIDPSLLYESAIQGLQQRQQLTNQDFETQQAVILSIVVLLTAVMVNGCTDFPIMFQMLVSALDAIGGEATFAELGGEVAEFSIRQIRNKSLTGAHRMRVYAAPLLSPDTGLLEILCRAEESFDCLEYYKRLYPQHADVFGVIESIRQQAYNIYLDRALKSCNSLEVNPDKDATEVEIPVQVDDDDEPLIEYFTQTLEAFPKDAPGEHCFVWPCYIVGSASRNPRHQAILEGYLERQYYRNGFANLLRAKEMLRYIWDRRADRDDWTALLPESRVFVM</sequence>
<dbReference type="Proteomes" id="UP000754883">
    <property type="component" value="Unassembled WGS sequence"/>
</dbReference>
<dbReference type="AlphaFoldDB" id="A0A9N9US46"/>
<protein>
    <recommendedName>
        <fullName evidence="3">Zn(2)-C6 fungal-type domain-containing protein</fullName>
    </recommendedName>
</protein>
<evidence type="ECO:0000313" key="4">
    <source>
        <dbReference type="EMBL" id="CAH0000741.1"/>
    </source>
</evidence>
<dbReference type="InterPro" id="IPR021858">
    <property type="entry name" value="Fun_TF"/>
</dbReference>
<reference evidence="5" key="1">
    <citation type="submission" date="2019-06" db="EMBL/GenBank/DDBJ databases">
        <authorList>
            <person name="Broberg M."/>
        </authorList>
    </citation>
    <scope>NUCLEOTIDE SEQUENCE [LARGE SCALE GENOMIC DNA]</scope>
</reference>
<evidence type="ECO:0000256" key="1">
    <source>
        <dbReference type="ARBA" id="ARBA00004123"/>
    </source>
</evidence>
<dbReference type="PANTHER" id="PTHR37534:SF17">
    <property type="entry name" value="ZN(2)-C6 FUNGAL-TYPE DOMAIN-CONTAINING PROTEIN"/>
    <property type="match status" value="1"/>
</dbReference>
<dbReference type="SUPFAM" id="SSF57701">
    <property type="entry name" value="Zn2/Cys6 DNA-binding domain"/>
    <property type="match status" value="1"/>
</dbReference>
<accession>A0A9N9US46</accession>
<dbReference type="OrthoDB" id="5386330at2759"/>
<dbReference type="Pfam" id="PF00172">
    <property type="entry name" value="Zn_clus"/>
    <property type="match status" value="1"/>
</dbReference>
<dbReference type="GO" id="GO:0045944">
    <property type="term" value="P:positive regulation of transcription by RNA polymerase II"/>
    <property type="evidence" value="ECO:0007669"/>
    <property type="project" value="TreeGrafter"/>
</dbReference>
<keyword evidence="2" id="KW-0539">Nucleus</keyword>
<evidence type="ECO:0000313" key="5">
    <source>
        <dbReference type="Proteomes" id="UP000754883"/>
    </source>
</evidence>
<comment type="subcellular location">
    <subcellularLocation>
        <location evidence="1">Nucleus</location>
    </subcellularLocation>
</comment>
<dbReference type="GO" id="GO:0008270">
    <property type="term" value="F:zinc ion binding"/>
    <property type="evidence" value="ECO:0007669"/>
    <property type="project" value="InterPro"/>
</dbReference>
<dbReference type="GO" id="GO:0005634">
    <property type="term" value="C:nucleus"/>
    <property type="evidence" value="ECO:0007669"/>
    <property type="project" value="UniProtKB-SubCell"/>
</dbReference>
<dbReference type="SMART" id="SM00066">
    <property type="entry name" value="GAL4"/>
    <property type="match status" value="1"/>
</dbReference>
<dbReference type="Gene3D" id="4.10.240.10">
    <property type="entry name" value="Zn(2)-C6 fungal-type DNA-binding domain"/>
    <property type="match status" value="1"/>
</dbReference>
<dbReference type="InterPro" id="IPR001138">
    <property type="entry name" value="Zn2Cys6_DnaBD"/>
</dbReference>
<reference evidence="4 5" key="2">
    <citation type="submission" date="2021-10" db="EMBL/GenBank/DDBJ databases">
        <authorList>
            <person name="Piombo E."/>
        </authorList>
    </citation>
    <scope>NUCLEOTIDE SEQUENCE [LARGE SCALE GENOMIC DNA]</scope>
</reference>
<organism evidence="4 5">
    <name type="scientific">Clonostachys byssicola</name>
    <dbReference type="NCBI Taxonomy" id="160290"/>
    <lineage>
        <taxon>Eukaryota</taxon>
        <taxon>Fungi</taxon>
        <taxon>Dikarya</taxon>
        <taxon>Ascomycota</taxon>
        <taxon>Pezizomycotina</taxon>
        <taxon>Sordariomycetes</taxon>
        <taxon>Hypocreomycetidae</taxon>
        <taxon>Hypocreales</taxon>
        <taxon>Bionectriaceae</taxon>
        <taxon>Clonostachys</taxon>
    </lineage>
</organism>
<evidence type="ECO:0000259" key="3">
    <source>
        <dbReference type="PROSITE" id="PS50048"/>
    </source>
</evidence>
<keyword evidence="5" id="KW-1185">Reference proteome</keyword>
<dbReference type="EMBL" id="CABFNO020001555">
    <property type="protein sequence ID" value="CAH0000741.1"/>
    <property type="molecule type" value="Genomic_DNA"/>
</dbReference>
<evidence type="ECO:0000256" key="2">
    <source>
        <dbReference type="ARBA" id="ARBA00023242"/>
    </source>
</evidence>
<comment type="caution">
    <text evidence="4">The sequence shown here is derived from an EMBL/GenBank/DDBJ whole genome shotgun (WGS) entry which is preliminary data.</text>
</comment>
<dbReference type="InterPro" id="IPR036864">
    <property type="entry name" value="Zn2-C6_fun-type_DNA-bd_sf"/>
</dbReference>
<dbReference type="PROSITE" id="PS50048">
    <property type="entry name" value="ZN2_CY6_FUNGAL_2"/>
    <property type="match status" value="1"/>
</dbReference>
<dbReference type="PROSITE" id="PS00463">
    <property type="entry name" value="ZN2_CY6_FUNGAL_1"/>
    <property type="match status" value="1"/>
</dbReference>
<name>A0A9N9US46_9HYPO</name>